<dbReference type="AlphaFoldDB" id="A0A227J8V7"/>
<proteinExistence type="predicted"/>
<dbReference type="Proteomes" id="UP000214596">
    <property type="component" value="Unassembled WGS sequence"/>
</dbReference>
<gene>
    <name evidence="1" type="ORF">CA163_17485</name>
</gene>
<organism evidence="1 2">
    <name type="scientific">Vibrio parahaemolyticus</name>
    <dbReference type="NCBI Taxonomy" id="670"/>
    <lineage>
        <taxon>Bacteria</taxon>
        <taxon>Pseudomonadati</taxon>
        <taxon>Pseudomonadota</taxon>
        <taxon>Gammaproteobacteria</taxon>
        <taxon>Vibrionales</taxon>
        <taxon>Vibrionaceae</taxon>
        <taxon>Vibrio</taxon>
    </lineage>
</organism>
<accession>A0A227J8V7</accession>
<protein>
    <submittedName>
        <fullName evidence="1">Uncharacterized protein</fullName>
    </submittedName>
</protein>
<sequence>MQGKLHIAEKQRTLLKIKPLCLILLCAQPTSEQENSKNNVERRKRASNDALFATGSSNLIQDFPKAFV</sequence>
<evidence type="ECO:0000313" key="2">
    <source>
        <dbReference type="Proteomes" id="UP000214596"/>
    </source>
</evidence>
<name>A0A227J8V7_VIBPH</name>
<evidence type="ECO:0000313" key="1">
    <source>
        <dbReference type="EMBL" id="OXE31543.1"/>
    </source>
</evidence>
<dbReference type="EMBL" id="NIXT01001124">
    <property type="protein sequence ID" value="OXE31543.1"/>
    <property type="molecule type" value="Genomic_DNA"/>
</dbReference>
<comment type="caution">
    <text evidence="1">The sequence shown here is derived from an EMBL/GenBank/DDBJ whole genome shotgun (WGS) entry which is preliminary data.</text>
</comment>
<dbReference type="OrthoDB" id="9991319at2"/>
<reference evidence="1 2" key="1">
    <citation type="journal article" date="2017" name="Appl. Environ. Microbiol.">
        <title>Parallel evolution of two clades of a major Atlantic endemic Vibrio parahaemolyticus pathogen lineage by independent acquisition of related pathogenicity islands.</title>
        <authorList>
            <person name="Xu F."/>
            <person name="Gonzalez-Escalona N."/>
            <person name="Drees K.P."/>
            <person name="Sebra R.P."/>
            <person name="Cooper V.S."/>
            <person name="Jones S.H."/>
            <person name="Whistler C.A."/>
        </authorList>
    </citation>
    <scope>NUCLEOTIDE SEQUENCE [LARGE SCALE GENOMIC DNA]</scope>
    <source>
        <strain evidence="1 2">MAVP-3</strain>
    </source>
</reference>